<dbReference type="Gene3D" id="3.40.1360.10">
    <property type="match status" value="1"/>
</dbReference>
<keyword evidence="3" id="KW-1185">Reference proteome</keyword>
<evidence type="ECO:0000313" key="2">
    <source>
        <dbReference type="EMBL" id="GBF34638.1"/>
    </source>
</evidence>
<dbReference type="EMBL" id="BFAV01000143">
    <property type="protein sequence ID" value="GBF34638.1"/>
    <property type="molecule type" value="Genomic_DNA"/>
</dbReference>
<evidence type="ECO:0000259" key="1">
    <source>
        <dbReference type="Pfam" id="PF13154"/>
    </source>
</evidence>
<feature type="domain" description="DUF3991" evidence="1">
    <location>
        <begin position="113"/>
        <end position="179"/>
    </location>
</feature>
<dbReference type="RefSeq" id="WP_104372851.1">
    <property type="nucleotide sequence ID" value="NZ_BFAV01000143.1"/>
</dbReference>
<gene>
    <name evidence="2" type="ORF">DCCM_3758</name>
</gene>
<accession>A0A2L2XEI1</accession>
<proteinExistence type="predicted"/>
<dbReference type="SUPFAM" id="SSF56731">
    <property type="entry name" value="DNA primase core"/>
    <property type="match status" value="1"/>
</dbReference>
<dbReference type="Proteomes" id="UP000239549">
    <property type="component" value="Unassembled WGS sequence"/>
</dbReference>
<dbReference type="AlphaFoldDB" id="A0A2L2XEI1"/>
<dbReference type="Pfam" id="PF13154">
    <property type="entry name" value="DUF3991"/>
    <property type="match status" value="1"/>
</dbReference>
<dbReference type="OrthoDB" id="9802530at2"/>
<dbReference type="InterPro" id="IPR034154">
    <property type="entry name" value="TOPRIM_DnaG/twinkle"/>
</dbReference>
<comment type="caution">
    <text evidence="2">The sequence shown here is derived from an EMBL/GenBank/DDBJ whole genome shotgun (WGS) entry which is preliminary data.</text>
</comment>
<evidence type="ECO:0000313" key="3">
    <source>
        <dbReference type="Proteomes" id="UP000239549"/>
    </source>
</evidence>
<organism evidence="2 3">
    <name type="scientific">Desulfocucumis palustris</name>
    <dbReference type="NCBI Taxonomy" id="1898651"/>
    <lineage>
        <taxon>Bacteria</taxon>
        <taxon>Bacillati</taxon>
        <taxon>Bacillota</taxon>
        <taxon>Clostridia</taxon>
        <taxon>Eubacteriales</taxon>
        <taxon>Desulfocucumaceae</taxon>
        <taxon>Desulfocucumis</taxon>
    </lineage>
</organism>
<dbReference type="Pfam" id="PF13155">
    <property type="entry name" value="Toprim_2"/>
    <property type="match status" value="1"/>
</dbReference>
<dbReference type="InterPro" id="IPR025054">
    <property type="entry name" value="DUF3991"/>
</dbReference>
<name>A0A2L2XEI1_9FIRM</name>
<sequence length="286" mass="31751">MAFPREFILKARQANLAEFLQAKGYVLKREGKNWRLPGYGGLVIKGNGYYRFSTEEDGNALDFCIKFLNMSFRDAVLGLNGTAVADVPLQLFKEEKKELEMPARHKNERRVIAYLTKTRGLPAELVVELIRAGLLYQDEKGNCVFVCNDSAGRAQGAILAGTVSNVSWKGLAVGSDTTFGWWWLPSGTDISNTVTVIEAPIDAMSLAVIQPTSVRLGHVLALGGLHREALEGFVGRVDVKKVVLALDGDIWGRKAAAEWRDWLIQGYEVENLVPAEKDWNEVLKRN</sequence>
<reference evidence="3" key="1">
    <citation type="submission" date="2018-02" db="EMBL/GenBank/DDBJ databases">
        <title>Genome sequence of Desulfocucumis palustris strain NAW-5.</title>
        <authorList>
            <person name="Watanabe M."/>
            <person name="Kojima H."/>
            <person name="Fukui M."/>
        </authorList>
    </citation>
    <scope>NUCLEOTIDE SEQUENCE [LARGE SCALE GENOMIC DNA]</scope>
    <source>
        <strain evidence="3">NAW-5</strain>
    </source>
</reference>
<protein>
    <recommendedName>
        <fullName evidence="1">DUF3991 domain-containing protein</fullName>
    </recommendedName>
</protein>
<dbReference type="CDD" id="cd01029">
    <property type="entry name" value="TOPRIM_primases"/>
    <property type="match status" value="1"/>
</dbReference>
<dbReference type="SUPFAM" id="SSF57783">
    <property type="entry name" value="Zinc beta-ribbon"/>
    <property type="match status" value="1"/>
</dbReference>